<feature type="transmembrane region" description="Helical" evidence="1">
    <location>
        <begin position="211"/>
        <end position="232"/>
    </location>
</feature>
<accession>A0A0D0RY41</accession>
<reference evidence="2 3" key="1">
    <citation type="submission" date="2015-01" db="EMBL/GenBank/DDBJ databases">
        <title>Draft genome of Anoxybacillus thermarum strain AF/04.</title>
        <authorList>
            <person name="Poli A."/>
            <person name="Nicolaus B."/>
            <person name="Chan K.-G."/>
            <person name="Kahar U.M."/>
            <person name="Yaakob A.S."/>
            <person name="Chan C.S."/>
            <person name="Goh K.M."/>
        </authorList>
    </citation>
    <scope>NUCLEOTIDE SEQUENCE [LARGE SCALE GENOMIC DNA]</scope>
    <source>
        <strain evidence="2 3">AF/04</strain>
    </source>
</reference>
<name>A0A0D0RY41_9BACL</name>
<comment type="caution">
    <text evidence="2">The sequence shown here is derived from an EMBL/GenBank/DDBJ whole genome shotgun (WGS) entry which is preliminary data.</text>
</comment>
<feature type="transmembrane region" description="Helical" evidence="1">
    <location>
        <begin position="131"/>
        <end position="159"/>
    </location>
</feature>
<keyword evidence="1" id="KW-0812">Transmembrane</keyword>
<dbReference type="EMBL" id="JXTH01000054">
    <property type="protein sequence ID" value="KIQ93591.1"/>
    <property type="molecule type" value="Genomic_DNA"/>
</dbReference>
<sequence>MVLLIIFVIAGAIIVTIGSKQHDESENLHWKTDLKEYNEHLEKLAVEHPELKQSYMKEIALNTYRINHNLKPISDDNIWSFVKDMGGGLSLASIFTIIVAASFLTNEFKWGTIKLLLIRPYSRTQILLSKYLVILIYALVLHVLLFISSWFIGGLFFGFEGAGQPYLKYQDGKVIEINMITYVLSQYGIDSIKLLMMATFAFMISSVFRNISLSIGLSITLLLAGNSITMLFNQFSWAKYTLFTNLDLISKYFSGDSFGEGTTLLFSLLIILVHYIFFIGVTWFSFTYRDVEV</sequence>
<dbReference type="PANTHER" id="PTHR37305:SF1">
    <property type="entry name" value="MEMBRANE PROTEIN"/>
    <property type="match status" value="1"/>
</dbReference>
<keyword evidence="1" id="KW-1133">Transmembrane helix</keyword>
<feature type="transmembrane region" description="Helical" evidence="1">
    <location>
        <begin position="89"/>
        <end position="110"/>
    </location>
</feature>
<evidence type="ECO:0000256" key="1">
    <source>
        <dbReference type="SAM" id="Phobius"/>
    </source>
</evidence>
<protein>
    <submittedName>
        <fullName evidence="2">ABC-type transport system involved in multi-copper enzyme maturation, permease component</fullName>
    </submittedName>
</protein>
<proteinExistence type="predicted"/>
<gene>
    <name evidence="2" type="ORF">LH47_02321</name>
</gene>
<dbReference type="Pfam" id="PF12730">
    <property type="entry name" value="ABC2_membrane_4"/>
    <property type="match status" value="1"/>
</dbReference>
<dbReference type="Proteomes" id="UP000032102">
    <property type="component" value="Unassembled WGS sequence"/>
</dbReference>
<evidence type="ECO:0000313" key="2">
    <source>
        <dbReference type="EMBL" id="KIQ93591.1"/>
    </source>
</evidence>
<dbReference type="PANTHER" id="PTHR37305">
    <property type="entry name" value="INTEGRAL MEMBRANE PROTEIN-RELATED"/>
    <property type="match status" value="1"/>
</dbReference>
<organism evidence="2 3">
    <name type="scientific">Anoxybacillus thermarum</name>
    <dbReference type="NCBI Taxonomy" id="404937"/>
    <lineage>
        <taxon>Bacteria</taxon>
        <taxon>Bacillati</taxon>
        <taxon>Bacillota</taxon>
        <taxon>Bacilli</taxon>
        <taxon>Bacillales</taxon>
        <taxon>Anoxybacillaceae</taxon>
        <taxon>Anoxybacillus</taxon>
    </lineage>
</organism>
<dbReference type="PATRIC" id="fig|404937.3.peg.2481"/>
<dbReference type="AlphaFoldDB" id="A0A0D0RY41"/>
<keyword evidence="1" id="KW-0472">Membrane</keyword>
<feature type="transmembrane region" description="Helical" evidence="1">
    <location>
        <begin position="179"/>
        <end position="204"/>
    </location>
</feature>
<evidence type="ECO:0000313" key="3">
    <source>
        <dbReference type="Proteomes" id="UP000032102"/>
    </source>
</evidence>
<keyword evidence="3" id="KW-1185">Reference proteome</keyword>
<feature type="transmembrane region" description="Helical" evidence="1">
    <location>
        <begin position="264"/>
        <end position="286"/>
    </location>
</feature>